<gene>
    <name evidence="1" type="ORF">GJ744_002027</name>
</gene>
<name>A0A8H7A8I2_9EURO</name>
<evidence type="ECO:0000313" key="1">
    <source>
        <dbReference type="EMBL" id="KAF7504600.1"/>
    </source>
</evidence>
<dbReference type="Proteomes" id="UP000606974">
    <property type="component" value="Unassembled WGS sequence"/>
</dbReference>
<sequence>MIWPQEASEGRVDLSDDEPWIVARLILFMYFGQHPHNLPIKTEWQTSLDRLLDHPQATATVGPVLDMEDQSLSIAAKLAAAADKYQMPQSLMEACKAVYMESIWDEWLESLFPHLIPQFIASIRIIYQTAPAAGLRGRAITTAQFKMKDLQHRHDFKELVLATPEFAYDVAAKGLRQSLWCQECWGYVDFDPYEHPAKYHKVWDWIDHGKPQDWSNFVCRLCGKTGGLTEERPK</sequence>
<dbReference type="PANTHER" id="PTHR47843">
    <property type="entry name" value="BTB DOMAIN-CONTAINING PROTEIN-RELATED"/>
    <property type="match status" value="1"/>
</dbReference>
<dbReference type="AlphaFoldDB" id="A0A8H7A8I2"/>
<dbReference type="PANTHER" id="PTHR47843:SF5">
    <property type="entry name" value="BTB_POZ DOMAIN PROTEIN"/>
    <property type="match status" value="1"/>
</dbReference>
<dbReference type="OrthoDB" id="6359816at2759"/>
<dbReference type="InterPro" id="IPR011333">
    <property type="entry name" value="SKP1/BTB/POZ_sf"/>
</dbReference>
<reference evidence="1" key="1">
    <citation type="submission" date="2020-02" db="EMBL/GenBank/DDBJ databases">
        <authorList>
            <person name="Palmer J.M."/>
        </authorList>
    </citation>
    <scope>NUCLEOTIDE SEQUENCE</scope>
    <source>
        <strain evidence="1">EPUS1.4</strain>
        <tissue evidence="1">Thallus</tissue>
    </source>
</reference>
<accession>A0A8H7A8I2</accession>
<keyword evidence="2" id="KW-1185">Reference proteome</keyword>
<proteinExistence type="predicted"/>
<organism evidence="1 2">
    <name type="scientific">Endocarpon pusillum</name>
    <dbReference type="NCBI Taxonomy" id="364733"/>
    <lineage>
        <taxon>Eukaryota</taxon>
        <taxon>Fungi</taxon>
        <taxon>Dikarya</taxon>
        <taxon>Ascomycota</taxon>
        <taxon>Pezizomycotina</taxon>
        <taxon>Eurotiomycetes</taxon>
        <taxon>Chaetothyriomycetidae</taxon>
        <taxon>Verrucariales</taxon>
        <taxon>Verrucariaceae</taxon>
        <taxon>Endocarpon</taxon>
    </lineage>
</organism>
<evidence type="ECO:0008006" key="3">
    <source>
        <dbReference type="Google" id="ProtNLM"/>
    </source>
</evidence>
<evidence type="ECO:0000313" key="2">
    <source>
        <dbReference type="Proteomes" id="UP000606974"/>
    </source>
</evidence>
<dbReference type="EMBL" id="JAACFV010000132">
    <property type="protein sequence ID" value="KAF7504600.1"/>
    <property type="molecule type" value="Genomic_DNA"/>
</dbReference>
<comment type="caution">
    <text evidence="1">The sequence shown here is derived from an EMBL/GenBank/DDBJ whole genome shotgun (WGS) entry which is preliminary data.</text>
</comment>
<protein>
    <recommendedName>
        <fullName evidence="3">BTB domain-containing protein</fullName>
    </recommendedName>
</protein>
<dbReference type="Gene3D" id="3.30.710.10">
    <property type="entry name" value="Potassium Channel Kv1.1, Chain A"/>
    <property type="match status" value="1"/>
</dbReference>